<dbReference type="InterPro" id="IPR044692">
    <property type="entry name" value="WPP1/2/3"/>
</dbReference>
<proteinExistence type="predicted"/>
<dbReference type="PANTHER" id="PTHR34362:SF1">
    <property type="entry name" value="WPP DOMAIN-CONTAINING PROTEIN 1-RELATED"/>
    <property type="match status" value="1"/>
</dbReference>
<evidence type="ECO:0000256" key="4">
    <source>
        <dbReference type="ARBA" id="ARBA00023242"/>
    </source>
</evidence>
<evidence type="ECO:0000256" key="2">
    <source>
        <dbReference type="ARBA" id="ARBA00004496"/>
    </source>
</evidence>
<feature type="region of interest" description="Disordered" evidence="5">
    <location>
        <begin position="119"/>
        <end position="154"/>
    </location>
</feature>
<evidence type="ECO:0000313" key="6">
    <source>
        <dbReference type="EMBL" id="KAE9586832.1"/>
    </source>
</evidence>
<evidence type="ECO:0000313" key="7">
    <source>
        <dbReference type="Proteomes" id="UP000447434"/>
    </source>
</evidence>
<dbReference type="EMBL" id="WOCE01000023">
    <property type="protein sequence ID" value="KAE9586832.1"/>
    <property type="molecule type" value="Genomic_DNA"/>
</dbReference>
<feature type="compositionally biased region" description="Low complexity" evidence="5">
    <location>
        <begin position="8"/>
        <end position="21"/>
    </location>
</feature>
<reference evidence="7" key="1">
    <citation type="journal article" date="2020" name="Nat. Commun.">
        <title>Genome sequence of the cluster root forming white lupin.</title>
        <authorList>
            <person name="Hufnagel B."/>
            <person name="Marques A."/>
            <person name="Soriano A."/>
            <person name="Marques L."/>
            <person name="Divol F."/>
            <person name="Doumas P."/>
            <person name="Sallet E."/>
            <person name="Mancinotti D."/>
            <person name="Carrere S."/>
            <person name="Marande W."/>
            <person name="Arribat S."/>
            <person name="Keller J."/>
            <person name="Huneau C."/>
            <person name="Blein T."/>
            <person name="Aime D."/>
            <person name="Laguerre M."/>
            <person name="Taylor J."/>
            <person name="Schubert V."/>
            <person name="Nelson M."/>
            <person name="Geu-Flores F."/>
            <person name="Crespi M."/>
            <person name="Gallardo-Guerrero K."/>
            <person name="Delaux P.-M."/>
            <person name="Salse J."/>
            <person name="Berges H."/>
            <person name="Guyot R."/>
            <person name="Gouzy J."/>
            <person name="Peret B."/>
        </authorList>
    </citation>
    <scope>NUCLEOTIDE SEQUENCE [LARGE SCALE GENOMIC DNA]</scope>
    <source>
        <strain evidence="7">cv. Amiga</strain>
    </source>
</reference>
<evidence type="ECO:0000256" key="3">
    <source>
        <dbReference type="ARBA" id="ARBA00022490"/>
    </source>
</evidence>
<dbReference type="AlphaFoldDB" id="A0A6A5LX45"/>
<feature type="compositionally biased region" description="Polar residues" evidence="5">
    <location>
        <begin position="22"/>
        <end position="40"/>
    </location>
</feature>
<keyword evidence="4" id="KW-0539">Nucleus</keyword>
<feature type="region of interest" description="Disordered" evidence="5">
    <location>
        <begin position="1"/>
        <end position="40"/>
    </location>
</feature>
<organism evidence="6 7">
    <name type="scientific">Lupinus albus</name>
    <name type="common">White lupine</name>
    <name type="synonym">Lupinus termis</name>
    <dbReference type="NCBI Taxonomy" id="3870"/>
    <lineage>
        <taxon>Eukaryota</taxon>
        <taxon>Viridiplantae</taxon>
        <taxon>Streptophyta</taxon>
        <taxon>Embryophyta</taxon>
        <taxon>Tracheophyta</taxon>
        <taxon>Spermatophyta</taxon>
        <taxon>Magnoliopsida</taxon>
        <taxon>eudicotyledons</taxon>
        <taxon>Gunneridae</taxon>
        <taxon>Pentapetalae</taxon>
        <taxon>rosids</taxon>
        <taxon>fabids</taxon>
        <taxon>Fabales</taxon>
        <taxon>Fabaceae</taxon>
        <taxon>Papilionoideae</taxon>
        <taxon>50 kb inversion clade</taxon>
        <taxon>genistoids sensu lato</taxon>
        <taxon>core genistoids</taxon>
        <taxon>Genisteae</taxon>
        <taxon>Lupinus</taxon>
    </lineage>
</organism>
<name>A0A6A5LX45_LUPAL</name>
<keyword evidence="3" id="KW-0963">Cytoplasm</keyword>
<dbReference type="GO" id="GO:0005737">
    <property type="term" value="C:cytoplasm"/>
    <property type="evidence" value="ECO:0007669"/>
    <property type="project" value="UniProtKB-SubCell"/>
</dbReference>
<dbReference type="Pfam" id="PF13943">
    <property type="entry name" value="WPP"/>
    <property type="match status" value="1"/>
</dbReference>
<comment type="caution">
    <text evidence="6">The sequence shown here is derived from an EMBL/GenBank/DDBJ whole genome shotgun (WGS) entry which is preliminary data.</text>
</comment>
<dbReference type="GO" id="GO:0005634">
    <property type="term" value="C:nucleus"/>
    <property type="evidence" value="ECO:0007669"/>
    <property type="project" value="UniProtKB-SubCell"/>
</dbReference>
<dbReference type="Gene3D" id="1.10.246.200">
    <property type="entry name" value="WPP domain"/>
    <property type="match status" value="1"/>
</dbReference>
<keyword evidence="7" id="KW-1185">Reference proteome</keyword>
<dbReference type="InterPro" id="IPR025265">
    <property type="entry name" value="WPP_dom"/>
</dbReference>
<dbReference type="GO" id="GO:0048527">
    <property type="term" value="P:lateral root development"/>
    <property type="evidence" value="ECO:0007669"/>
    <property type="project" value="InterPro"/>
</dbReference>
<dbReference type="PANTHER" id="PTHR34362">
    <property type="entry name" value="WPP DOMAIN-CONTAINING PROTEIN 1-RELATED"/>
    <property type="match status" value="1"/>
</dbReference>
<evidence type="ECO:0000256" key="1">
    <source>
        <dbReference type="ARBA" id="ARBA00004123"/>
    </source>
</evidence>
<protein>
    <submittedName>
        <fullName evidence="6">Putative WPP domain-containing protein</fullName>
    </submittedName>
</protein>
<sequence>MSDPEVTPAPSSEVESSIEPPQNNQHHQSTATPFTIWPPSQRTRDAVINRLIETLSTPSILSKRYGTLSSEESSAVALQIENEAFAAASAASEDDGIEILQLYSKEISKRMLDTVKTRAATPSTAVDNGGAASDDTPSSSLAEETVTVAPESGA</sequence>
<accession>A0A6A5LX45</accession>
<comment type="subcellular location">
    <subcellularLocation>
        <location evidence="2">Cytoplasm</location>
    </subcellularLocation>
    <subcellularLocation>
        <location evidence="1">Nucleus</location>
    </subcellularLocation>
</comment>
<evidence type="ECO:0000256" key="5">
    <source>
        <dbReference type="SAM" id="MobiDB-lite"/>
    </source>
</evidence>
<dbReference type="InterPro" id="IPR038214">
    <property type="entry name" value="WPP_sf"/>
</dbReference>
<gene>
    <name evidence="6" type="ORF">Lalb_Chr23g0267351</name>
</gene>
<dbReference type="OrthoDB" id="1927559at2759"/>
<dbReference type="GO" id="GO:0000278">
    <property type="term" value="P:mitotic cell cycle"/>
    <property type="evidence" value="ECO:0007669"/>
    <property type="project" value="InterPro"/>
</dbReference>
<dbReference type="Proteomes" id="UP000447434">
    <property type="component" value="Chromosome 23"/>
</dbReference>